<evidence type="ECO:0000256" key="1">
    <source>
        <dbReference type="SAM" id="Phobius"/>
    </source>
</evidence>
<name>A0A8S5N001_9CAUD</name>
<sequence length="46" mass="5437">MFSYLFTFAKIVVIALCVLFLILAAMVVCRFLFEIACKIFDKLERW</sequence>
<organism evidence="2">
    <name type="scientific">Podoviridae sp. ctval4</name>
    <dbReference type="NCBI Taxonomy" id="2826585"/>
    <lineage>
        <taxon>Viruses</taxon>
        <taxon>Duplodnaviria</taxon>
        <taxon>Heunggongvirae</taxon>
        <taxon>Uroviricota</taxon>
        <taxon>Caudoviricetes</taxon>
    </lineage>
</organism>
<keyword evidence="1" id="KW-1133">Transmembrane helix</keyword>
<protein>
    <submittedName>
        <fullName evidence="2">Dystroglycan</fullName>
    </submittedName>
</protein>
<evidence type="ECO:0000313" key="2">
    <source>
        <dbReference type="EMBL" id="DAD87772.1"/>
    </source>
</evidence>
<accession>A0A8S5N001</accession>
<reference evidence="2" key="1">
    <citation type="journal article" date="2021" name="Proc. Natl. Acad. Sci. U.S.A.">
        <title>A Catalog of Tens of Thousands of Viruses from Human Metagenomes Reveals Hidden Associations with Chronic Diseases.</title>
        <authorList>
            <person name="Tisza M.J."/>
            <person name="Buck C.B."/>
        </authorList>
    </citation>
    <scope>NUCLEOTIDE SEQUENCE</scope>
    <source>
        <strain evidence="2">Ctval4</strain>
    </source>
</reference>
<dbReference type="EMBL" id="BK015026">
    <property type="protein sequence ID" value="DAD87772.1"/>
    <property type="molecule type" value="Genomic_DNA"/>
</dbReference>
<feature type="transmembrane region" description="Helical" evidence="1">
    <location>
        <begin position="12"/>
        <end position="33"/>
    </location>
</feature>
<proteinExistence type="predicted"/>
<keyword evidence="1" id="KW-0812">Transmembrane</keyword>
<keyword evidence="1" id="KW-0472">Membrane</keyword>